<evidence type="ECO:0000313" key="3">
    <source>
        <dbReference type="EMBL" id="KOM49682.1"/>
    </source>
</evidence>
<proteinExistence type="predicted"/>
<dbReference type="Pfam" id="PF20167">
    <property type="entry name" value="Transposase_32"/>
    <property type="match status" value="2"/>
</dbReference>
<evidence type="ECO:0000259" key="2">
    <source>
        <dbReference type="Pfam" id="PF20167"/>
    </source>
</evidence>
<gene>
    <name evidence="3" type="ORF">LR48_Vigan08g050900</name>
</gene>
<accession>A0A0L9V417</accession>
<feature type="domain" description="Putative plant transposon protein" evidence="2">
    <location>
        <begin position="47"/>
        <end position="94"/>
    </location>
</feature>
<evidence type="ECO:0000256" key="1">
    <source>
        <dbReference type="SAM" id="MobiDB-lite"/>
    </source>
</evidence>
<name>A0A0L9V417_PHAAN</name>
<feature type="domain" description="Putative plant transposon protein" evidence="2">
    <location>
        <begin position="132"/>
        <end position="280"/>
    </location>
</feature>
<dbReference type="Proteomes" id="UP000053144">
    <property type="component" value="Chromosome 8"/>
</dbReference>
<dbReference type="InterPro" id="IPR046796">
    <property type="entry name" value="Transposase_32_dom"/>
</dbReference>
<dbReference type="EMBL" id="CM003378">
    <property type="protein sequence ID" value="KOM49682.1"/>
    <property type="molecule type" value="Genomic_DNA"/>
</dbReference>
<protein>
    <recommendedName>
        <fullName evidence="2">Putative plant transposon protein domain-containing protein</fullName>
    </recommendedName>
</protein>
<feature type="region of interest" description="Disordered" evidence="1">
    <location>
        <begin position="309"/>
        <end position="337"/>
    </location>
</feature>
<reference evidence="4" key="1">
    <citation type="journal article" date="2015" name="Proc. Natl. Acad. Sci. U.S.A.">
        <title>Genome sequencing of adzuki bean (Vigna angularis) provides insight into high starch and low fat accumulation and domestication.</title>
        <authorList>
            <person name="Yang K."/>
            <person name="Tian Z."/>
            <person name="Chen C."/>
            <person name="Luo L."/>
            <person name="Zhao B."/>
            <person name="Wang Z."/>
            <person name="Yu L."/>
            <person name="Li Y."/>
            <person name="Sun Y."/>
            <person name="Li W."/>
            <person name="Chen Y."/>
            <person name="Li Y."/>
            <person name="Zhang Y."/>
            <person name="Ai D."/>
            <person name="Zhao J."/>
            <person name="Shang C."/>
            <person name="Ma Y."/>
            <person name="Wu B."/>
            <person name="Wang M."/>
            <person name="Gao L."/>
            <person name="Sun D."/>
            <person name="Zhang P."/>
            <person name="Guo F."/>
            <person name="Wang W."/>
            <person name="Li Y."/>
            <person name="Wang J."/>
            <person name="Varshney R.K."/>
            <person name="Wang J."/>
            <person name="Ling H.Q."/>
            <person name="Wan P."/>
        </authorList>
    </citation>
    <scope>NUCLEOTIDE SEQUENCE</scope>
    <source>
        <strain evidence="4">cv. Jingnong 6</strain>
    </source>
</reference>
<dbReference type="Gramene" id="KOM49682">
    <property type="protein sequence ID" value="KOM49682"/>
    <property type="gene ID" value="LR48_Vigan08g050900"/>
</dbReference>
<feature type="region of interest" description="Disordered" evidence="1">
    <location>
        <begin position="375"/>
        <end position="410"/>
    </location>
</feature>
<feature type="compositionally biased region" description="Acidic residues" evidence="1">
    <location>
        <begin position="380"/>
        <end position="410"/>
    </location>
</feature>
<dbReference type="AlphaFoldDB" id="A0A0L9V417"/>
<sequence length="410" mass="46234">MDQSEFWQAAGQFQIQPQQEWQQQSSLDDVFQQFMQESISTQKSIEASSNIAVVKEFYTNARRLGDHPVEDYLSYVRGHAIRYDPDSINKFLSTEWAGFHPSFGFGESIAIRDSFVDIPRAFFIHSASPPKRLATYPAPANIAVVKEFYNNARRLGDHPVEDYLSYVRGHAIRYDPDSINRFLDTVWVGEQCQFALNMEEGTNFDDVENVLCVPGRHFQRNRNGVVVNIRRIDLTSLAKYSMAFSHANIQPCSNVSDITVSRALLLYCVLRGMSINIGQLAGVIISVPPFESSRKAIDEAYYRQYCGGDEAARPIPPRRPRRGRGPPQGQASAEIHEVEPFQMRDMYMSLIDAQMQSIHRGQVATTEMIIGIAGAAEASAMDDDEDDEKEDAFEDAEDDGQEEDTNDSMG</sequence>
<evidence type="ECO:0000313" key="4">
    <source>
        <dbReference type="Proteomes" id="UP000053144"/>
    </source>
</evidence>
<organism evidence="3 4">
    <name type="scientific">Phaseolus angularis</name>
    <name type="common">Azuki bean</name>
    <name type="synonym">Vigna angularis</name>
    <dbReference type="NCBI Taxonomy" id="3914"/>
    <lineage>
        <taxon>Eukaryota</taxon>
        <taxon>Viridiplantae</taxon>
        <taxon>Streptophyta</taxon>
        <taxon>Embryophyta</taxon>
        <taxon>Tracheophyta</taxon>
        <taxon>Spermatophyta</taxon>
        <taxon>Magnoliopsida</taxon>
        <taxon>eudicotyledons</taxon>
        <taxon>Gunneridae</taxon>
        <taxon>Pentapetalae</taxon>
        <taxon>rosids</taxon>
        <taxon>fabids</taxon>
        <taxon>Fabales</taxon>
        <taxon>Fabaceae</taxon>
        <taxon>Papilionoideae</taxon>
        <taxon>50 kb inversion clade</taxon>
        <taxon>NPAAA clade</taxon>
        <taxon>indigoferoid/millettioid clade</taxon>
        <taxon>Phaseoleae</taxon>
        <taxon>Vigna</taxon>
    </lineage>
</organism>